<dbReference type="PROSITE" id="PS51352">
    <property type="entry name" value="THIOREDOXIN_2"/>
    <property type="match status" value="1"/>
</dbReference>
<dbReference type="Gene3D" id="3.40.30.10">
    <property type="entry name" value="Glutaredoxin"/>
    <property type="match status" value="1"/>
</dbReference>
<evidence type="ECO:0000256" key="6">
    <source>
        <dbReference type="NCBIfam" id="TIGR01068"/>
    </source>
</evidence>
<dbReference type="InterPro" id="IPR005746">
    <property type="entry name" value="Thioredoxin"/>
</dbReference>
<evidence type="ECO:0000313" key="9">
    <source>
        <dbReference type="Proteomes" id="UP000316181"/>
    </source>
</evidence>
<dbReference type="Pfam" id="PF00085">
    <property type="entry name" value="Thioredoxin"/>
    <property type="match status" value="1"/>
</dbReference>
<organism evidence="8 9">
    <name type="scientific">Rarobacter incanus</name>
    <dbReference type="NCBI Taxonomy" id="153494"/>
    <lineage>
        <taxon>Bacteria</taxon>
        <taxon>Bacillati</taxon>
        <taxon>Actinomycetota</taxon>
        <taxon>Actinomycetes</taxon>
        <taxon>Micrococcales</taxon>
        <taxon>Rarobacteraceae</taxon>
        <taxon>Rarobacter</taxon>
    </lineage>
</organism>
<dbReference type="FunFam" id="3.40.30.10:FF:000155">
    <property type="entry name" value="Thioredoxin"/>
    <property type="match status" value="1"/>
</dbReference>
<evidence type="ECO:0000256" key="3">
    <source>
        <dbReference type="ARBA" id="ARBA00022982"/>
    </source>
</evidence>
<dbReference type="GO" id="GO:0015035">
    <property type="term" value="F:protein-disulfide reductase activity"/>
    <property type="evidence" value="ECO:0007669"/>
    <property type="project" value="UniProtKB-UniRule"/>
</dbReference>
<accession>A0A542SS05</accession>
<evidence type="ECO:0000313" key="8">
    <source>
        <dbReference type="EMBL" id="TQK77382.1"/>
    </source>
</evidence>
<comment type="similarity">
    <text evidence="1">Belongs to the thioredoxin family.</text>
</comment>
<dbReference type="EMBL" id="VFNV01000001">
    <property type="protein sequence ID" value="TQK77382.1"/>
    <property type="molecule type" value="Genomic_DNA"/>
</dbReference>
<reference evidence="8 9" key="1">
    <citation type="submission" date="2019-06" db="EMBL/GenBank/DDBJ databases">
        <title>Sequencing the genomes of 1000 actinobacteria strains.</title>
        <authorList>
            <person name="Klenk H.-P."/>
        </authorList>
    </citation>
    <scope>NUCLEOTIDE SEQUENCE [LARGE SCALE GENOMIC DNA]</scope>
    <source>
        <strain evidence="8 9">DSM 10596</strain>
    </source>
</reference>
<keyword evidence="4" id="KW-1015">Disulfide bond</keyword>
<dbReference type="InterPro" id="IPR017937">
    <property type="entry name" value="Thioredoxin_CS"/>
</dbReference>
<gene>
    <name evidence="8" type="ORF">FB389_2112</name>
</gene>
<dbReference type="CDD" id="cd02947">
    <property type="entry name" value="TRX_family"/>
    <property type="match status" value="1"/>
</dbReference>
<evidence type="ECO:0000256" key="1">
    <source>
        <dbReference type="ARBA" id="ARBA00008987"/>
    </source>
</evidence>
<dbReference type="InterPro" id="IPR036249">
    <property type="entry name" value="Thioredoxin-like_sf"/>
</dbReference>
<keyword evidence="5" id="KW-0676">Redox-active center</keyword>
<comment type="caution">
    <text evidence="8">The sequence shown here is derived from an EMBL/GenBank/DDBJ whole genome shotgun (WGS) entry which is preliminary data.</text>
</comment>
<evidence type="ECO:0000256" key="4">
    <source>
        <dbReference type="ARBA" id="ARBA00023157"/>
    </source>
</evidence>
<proteinExistence type="inferred from homology"/>
<keyword evidence="3" id="KW-0249">Electron transport</keyword>
<evidence type="ECO:0000256" key="2">
    <source>
        <dbReference type="ARBA" id="ARBA00022448"/>
    </source>
</evidence>
<dbReference type="PRINTS" id="PR00421">
    <property type="entry name" value="THIOREDOXIN"/>
</dbReference>
<dbReference type="Proteomes" id="UP000316181">
    <property type="component" value="Unassembled WGS sequence"/>
</dbReference>
<evidence type="ECO:0000259" key="7">
    <source>
        <dbReference type="PROSITE" id="PS51352"/>
    </source>
</evidence>
<feature type="domain" description="Thioredoxin" evidence="7">
    <location>
        <begin position="44"/>
        <end position="167"/>
    </location>
</feature>
<dbReference type="AlphaFoldDB" id="A0A542SS05"/>
<dbReference type="NCBIfam" id="TIGR01068">
    <property type="entry name" value="thioredoxin"/>
    <property type="match status" value="1"/>
</dbReference>
<name>A0A542SS05_9MICO</name>
<keyword evidence="9" id="KW-1185">Reference proteome</keyword>
<dbReference type="GO" id="GO:0005829">
    <property type="term" value="C:cytosol"/>
    <property type="evidence" value="ECO:0007669"/>
    <property type="project" value="TreeGrafter"/>
</dbReference>
<evidence type="ECO:0000256" key="5">
    <source>
        <dbReference type="ARBA" id="ARBA00023284"/>
    </source>
</evidence>
<sequence>MIIDLWITIGNPVNAGPQAGSAPQTFQQGMKRPRYSVEYSEQIKGASRAAASGAMRRTLGEHMSTVEITKENFSDTIAQNDIVLVDFWAEWCGPCRQFGPVFEASSKKHEDIVFGKLDTEAQQELAAAAGITSIPTIMAFREGVLVFSQPGALRAPQLEEVISAVKDLNMEEVHASIAAEKAQTN</sequence>
<dbReference type="InterPro" id="IPR013766">
    <property type="entry name" value="Thioredoxin_domain"/>
</dbReference>
<dbReference type="PROSITE" id="PS00194">
    <property type="entry name" value="THIOREDOXIN_1"/>
    <property type="match status" value="1"/>
</dbReference>
<dbReference type="PANTHER" id="PTHR45663:SF40">
    <property type="entry name" value="THIOREDOXIN 2"/>
    <property type="match status" value="1"/>
</dbReference>
<dbReference type="PANTHER" id="PTHR45663">
    <property type="entry name" value="GEO12009P1"/>
    <property type="match status" value="1"/>
</dbReference>
<dbReference type="SUPFAM" id="SSF52833">
    <property type="entry name" value="Thioredoxin-like"/>
    <property type="match status" value="1"/>
</dbReference>
<protein>
    <recommendedName>
        <fullName evidence="6">Thioredoxin</fullName>
    </recommendedName>
</protein>
<keyword evidence="2" id="KW-0813">Transport</keyword>